<dbReference type="AlphaFoldDB" id="A0A1Z5HUZ4"/>
<dbReference type="InterPro" id="IPR016101">
    <property type="entry name" value="CO_DH_a-bundle"/>
</dbReference>
<dbReference type="Gene3D" id="3.40.50.2030">
    <property type="match status" value="2"/>
</dbReference>
<feature type="binding site" evidence="10">
    <location>
        <position position="56"/>
    </location>
    <ligand>
        <name>[4Fe-4S] cluster</name>
        <dbReference type="ChEBI" id="CHEBI:49883"/>
        <label>2</label>
    </ligand>
</feature>
<proteinExistence type="predicted"/>
<feature type="binding site" evidence="10">
    <location>
        <position position="39"/>
    </location>
    <ligand>
        <name>[4Fe-4S] cluster</name>
        <dbReference type="ChEBI" id="CHEBI:49883"/>
        <label>1</label>
        <note>ligand shared between dimeric partners</note>
    </ligand>
</feature>
<evidence type="ECO:0000256" key="3">
    <source>
        <dbReference type="ARBA" id="ARBA00022596"/>
    </source>
</evidence>
<feature type="binding site" evidence="10">
    <location>
        <position position="524"/>
    </location>
    <ligand>
        <name>[Ni-4Fe-4S] cluster</name>
        <dbReference type="ChEBI" id="CHEBI:47739"/>
    </ligand>
</feature>
<evidence type="ECO:0000256" key="1">
    <source>
        <dbReference type="ARBA" id="ARBA00001966"/>
    </source>
</evidence>
<dbReference type="InterPro" id="IPR004137">
    <property type="entry name" value="HCP/CODH"/>
</dbReference>
<keyword evidence="3 10" id="KW-0533">Nickel</keyword>
<organism evidence="11 12">
    <name type="scientific">Calderihabitans maritimus</name>
    <dbReference type="NCBI Taxonomy" id="1246530"/>
    <lineage>
        <taxon>Bacteria</taxon>
        <taxon>Bacillati</taxon>
        <taxon>Bacillota</taxon>
        <taxon>Clostridia</taxon>
        <taxon>Neomoorellales</taxon>
        <taxon>Calderihabitantaceae</taxon>
        <taxon>Calderihabitans</taxon>
    </lineage>
</organism>
<dbReference type="GO" id="GO:0043885">
    <property type="term" value="F:anaerobic carbon-monoxide dehydrogenase activity"/>
    <property type="evidence" value="ECO:0007669"/>
    <property type="project" value="UniProtKB-UniRule"/>
</dbReference>
<dbReference type="GO" id="GO:0004601">
    <property type="term" value="F:peroxidase activity"/>
    <property type="evidence" value="ECO:0007669"/>
    <property type="project" value="TreeGrafter"/>
</dbReference>
<feature type="binding site" evidence="10">
    <location>
        <position position="446"/>
    </location>
    <ligand>
        <name>[Ni-4Fe-4S] cluster</name>
        <dbReference type="ChEBI" id="CHEBI:47739"/>
    </ligand>
</feature>
<keyword evidence="6 9" id="KW-0408">Iron</keyword>
<keyword evidence="4 9" id="KW-0479">Metal-binding</keyword>
<feature type="binding site" evidence="10">
    <location>
        <position position="51"/>
    </location>
    <ligand>
        <name>[4Fe-4S] cluster</name>
        <dbReference type="ChEBI" id="CHEBI:49883"/>
        <label>2</label>
    </ligand>
</feature>
<accession>A0A1Z5HUZ4</accession>
<gene>
    <name evidence="11" type="ORF">KKC1_23670</name>
</gene>
<dbReference type="Pfam" id="PF03063">
    <property type="entry name" value="Prismane"/>
    <property type="match status" value="1"/>
</dbReference>
<dbReference type="GO" id="GO:0050418">
    <property type="term" value="F:hydroxylamine reductase activity"/>
    <property type="evidence" value="ECO:0007669"/>
    <property type="project" value="TreeGrafter"/>
</dbReference>
<evidence type="ECO:0000256" key="6">
    <source>
        <dbReference type="ARBA" id="ARBA00023004"/>
    </source>
</evidence>
<feature type="binding site" evidence="10">
    <location>
        <position position="48"/>
    </location>
    <ligand>
        <name>[4Fe-4S] cluster</name>
        <dbReference type="ChEBI" id="CHEBI:49883"/>
        <label>2</label>
    </ligand>
</feature>
<evidence type="ECO:0000256" key="7">
    <source>
        <dbReference type="ARBA" id="ARBA00023014"/>
    </source>
</evidence>
<dbReference type="PANTHER" id="PTHR30109:SF4">
    <property type="entry name" value="CARBON MONOXIDE DEHYDROGENASE"/>
    <property type="match status" value="1"/>
</dbReference>
<keyword evidence="5 9" id="KW-0560">Oxidoreductase</keyword>
<dbReference type="NCBIfam" id="TIGR01702">
    <property type="entry name" value="CO_DH_cata"/>
    <property type="match status" value="1"/>
</dbReference>
<keyword evidence="2 9" id="KW-0004">4Fe-4S</keyword>
<name>A0A1Z5HUZ4_9FIRM</name>
<reference evidence="12" key="1">
    <citation type="journal article" date="2017" name="Appl. Environ. Microbiol.">
        <title>Genomic Analysis of Calderihabitans maritimus KKC1, a Thermophilic, Hydrogenogenic, Carboxydotrophic Bacterium Isolated from Marine Sediment.</title>
        <authorList>
            <person name="Omae K."/>
            <person name="Yoneda Y."/>
            <person name="Fukuyama Y."/>
            <person name="Yoshida T."/>
            <person name="Sako Y."/>
        </authorList>
    </citation>
    <scope>NUCLEOTIDE SEQUENCE [LARGE SCALE GENOMIC DNA]</scope>
    <source>
        <strain evidence="12">KKC1</strain>
    </source>
</reference>
<dbReference type="EMBL" id="BDGJ01000125">
    <property type="protein sequence ID" value="GAW93228.1"/>
    <property type="molecule type" value="Genomic_DNA"/>
</dbReference>
<dbReference type="EC" id="1.2.7.4" evidence="9"/>
<feature type="binding site" evidence="10">
    <location>
        <position position="47"/>
    </location>
    <ligand>
        <name>[4Fe-4S] cluster</name>
        <dbReference type="ChEBI" id="CHEBI:49883"/>
        <label>1</label>
        <note>ligand shared between dimeric partners</note>
    </ligand>
</feature>
<dbReference type="GO" id="GO:0042542">
    <property type="term" value="P:response to hydrogen peroxide"/>
    <property type="evidence" value="ECO:0007669"/>
    <property type="project" value="TreeGrafter"/>
</dbReference>
<evidence type="ECO:0000313" key="11">
    <source>
        <dbReference type="EMBL" id="GAW93228.1"/>
    </source>
</evidence>
<evidence type="ECO:0000256" key="8">
    <source>
        <dbReference type="ARBA" id="ARBA00048733"/>
    </source>
</evidence>
<evidence type="ECO:0000256" key="9">
    <source>
        <dbReference type="PIRNR" id="PIRNR005023"/>
    </source>
</evidence>
<sequence length="641" mass="68924">MRKPEERTIDYGVQEMLVKAREEGIETAFDRADAANNRCKFGMEGVCCKGCLEGPCRISLNGKGPALGVCGADADSIVARNLLATVVEGAASHAEHGREVVLTLLKAVRGQAPYKIADEEKLYSLASGLGIDTDGLTVNQVAEQVALKALEDFQKQEGVLNWLKLKAQDKTVAKWEKLGILPVNAHLEIAKAVKRQAMGCDADPVNLLKGILTVALVDGYSGLHMSTDLQDVLFGSPQLVRSEYKLGVIKREYVNIMVHGHVPVLSEKVVEWAQKLHGEALQLGAKGINVVGVCCSGNEVLMRRGIPVATNFASQELPIVTGAVDAAVVDAQCIMPGLTKVAGCYHTAVITTMPYVKIPGAIHIEFNPRAADDAAEKIVRLALDRYQQRDEARIRIPEDKIEVYAGFSTKQITGLLQKLNKERPLQPLVEAMEKGDIYGIVALVGCTNPRTKQDWANTEVAKYLMRNNVLIVGTGCAAHSLAKFGLMSPQGVEYCGSGLRRVMETLGGLVDLPALPPAWHMGSCVDNSRIDELLIAVADYLGVEVSRLPVAASSPETHHPKAIAIGSYFLTQGVDVHVGVKPPVGGSELVSKALTAGAGEYGLTMEELFGGKLIVEEDPVLAAQKLLERINRKRKALGLSA</sequence>
<dbReference type="PIRSF" id="PIRSF005023">
    <property type="entry name" value="CODH"/>
    <property type="match status" value="1"/>
</dbReference>
<dbReference type="InterPro" id="IPR016099">
    <property type="entry name" value="Prismane-like_a/b-sand"/>
</dbReference>
<feature type="binding site" evidence="10">
    <location>
        <position position="295"/>
    </location>
    <ligand>
        <name>[Ni-4Fe-4S] cluster</name>
        <dbReference type="ChEBI" id="CHEBI:47739"/>
    </ligand>
</feature>
<dbReference type="Gene3D" id="1.20.1270.30">
    <property type="match status" value="1"/>
</dbReference>
<dbReference type="GO" id="GO:0051539">
    <property type="term" value="F:4 iron, 4 sulfur cluster binding"/>
    <property type="evidence" value="ECO:0007669"/>
    <property type="project" value="UniProtKB-UniRule"/>
</dbReference>
<evidence type="ECO:0000256" key="2">
    <source>
        <dbReference type="ARBA" id="ARBA00022485"/>
    </source>
</evidence>
<keyword evidence="7 9" id="KW-0411">Iron-sulfur</keyword>
<protein>
    <recommendedName>
        <fullName evidence="9">Carbon monoxide dehydrogenase</fullName>
        <ecNumber evidence="9">1.2.7.4</ecNumber>
    </recommendedName>
</protein>
<dbReference type="PANTHER" id="PTHR30109">
    <property type="entry name" value="HYDROXYLAMINE REDUCTASE"/>
    <property type="match status" value="1"/>
</dbReference>
<dbReference type="GO" id="GO:0016151">
    <property type="term" value="F:nickel cation binding"/>
    <property type="evidence" value="ECO:0007669"/>
    <property type="project" value="InterPro"/>
</dbReference>
<feature type="binding site" evidence="10">
    <location>
        <position position="261"/>
    </location>
    <ligand>
        <name>[Ni-4Fe-4S] cluster</name>
        <dbReference type="ChEBI" id="CHEBI:47739"/>
    </ligand>
</feature>
<dbReference type="Proteomes" id="UP000197032">
    <property type="component" value="Unassembled WGS sequence"/>
</dbReference>
<evidence type="ECO:0000256" key="4">
    <source>
        <dbReference type="ARBA" id="ARBA00022723"/>
    </source>
</evidence>
<keyword evidence="12" id="KW-1185">Reference proteome</keyword>
<feature type="binding site" evidence="10">
    <location>
        <position position="70"/>
    </location>
    <ligand>
        <name>[4Fe-4S] cluster</name>
        <dbReference type="ChEBI" id="CHEBI:49883"/>
        <label>2</label>
    </ligand>
</feature>
<evidence type="ECO:0000256" key="10">
    <source>
        <dbReference type="PIRSR" id="PIRSR005023-1"/>
    </source>
</evidence>
<evidence type="ECO:0000313" key="12">
    <source>
        <dbReference type="Proteomes" id="UP000197032"/>
    </source>
</evidence>
<dbReference type="SUPFAM" id="SSF56821">
    <property type="entry name" value="Prismane protein-like"/>
    <property type="match status" value="1"/>
</dbReference>
<evidence type="ECO:0000256" key="5">
    <source>
        <dbReference type="ARBA" id="ARBA00023002"/>
    </source>
</evidence>
<comment type="catalytic activity">
    <reaction evidence="8 9">
        <text>CO + 2 oxidized [2Fe-2S]-[ferredoxin] + H2O = 2 reduced [2Fe-2S]-[ferredoxin] + CO2 + 2 H(+)</text>
        <dbReference type="Rhea" id="RHEA:21040"/>
        <dbReference type="Rhea" id="RHEA-COMP:10000"/>
        <dbReference type="Rhea" id="RHEA-COMP:10001"/>
        <dbReference type="ChEBI" id="CHEBI:15377"/>
        <dbReference type="ChEBI" id="CHEBI:15378"/>
        <dbReference type="ChEBI" id="CHEBI:16526"/>
        <dbReference type="ChEBI" id="CHEBI:17245"/>
        <dbReference type="ChEBI" id="CHEBI:33737"/>
        <dbReference type="ChEBI" id="CHEBI:33738"/>
        <dbReference type="EC" id="1.2.7.4"/>
    </reaction>
</comment>
<dbReference type="RefSeq" id="WP_238134278.1">
    <property type="nucleotide sequence ID" value="NZ_BDGJ01000125.1"/>
</dbReference>
<feature type="binding site" evidence="10">
    <location>
        <position position="333"/>
    </location>
    <ligand>
        <name>[Ni-4Fe-4S] cluster</name>
        <dbReference type="ChEBI" id="CHEBI:47739"/>
    </ligand>
</feature>
<comment type="cofactor">
    <cofactor evidence="1">
        <name>[4Fe-4S] cluster</name>
        <dbReference type="ChEBI" id="CHEBI:49883"/>
    </cofactor>
</comment>
<dbReference type="InterPro" id="IPR011254">
    <property type="entry name" value="Prismane-like_sf"/>
</dbReference>
<comment type="caution">
    <text evidence="11">The sequence shown here is derived from an EMBL/GenBank/DDBJ whole genome shotgun (WGS) entry which is preliminary data.</text>
</comment>
<dbReference type="InterPro" id="IPR010047">
    <property type="entry name" value="CODH"/>
</dbReference>
<feature type="binding site" evidence="10">
    <location>
        <position position="476"/>
    </location>
    <ligand>
        <name>[Ni-4Fe-4S] cluster</name>
        <dbReference type="ChEBI" id="CHEBI:47739"/>
    </ligand>
</feature>
<dbReference type="GO" id="GO:0006091">
    <property type="term" value="P:generation of precursor metabolites and energy"/>
    <property type="evidence" value="ECO:0007669"/>
    <property type="project" value="InterPro"/>
</dbReference>